<dbReference type="EMBL" id="PYMH01000013">
    <property type="protein sequence ID" value="PSU31686.1"/>
    <property type="molecule type" value="Genomic_DNA"/>
</dbReference>
<dbReference type="Proteomes" id="UP000241222">
    <property type="component" value="Unassembled WGS sequence"/>
</dbReference>
<reference evidence="3 4" key="1">
    <citation type="submission" date="2018-03" db="EMBL/GenBank/DDBJ databases">
        <title>Whole genome sequencing of Histamine producing bacteria.</title>
        <authorList>
            <person name="Butler K."/>
        </authorList>
    </citation>
    <scope>NUCLEOTIDE SEQUENCE [LARGE SCALE GENOMIC DNA]</scope>
    <source>
        <strain evidence="3 4">JCM 13586</strain>
    </source>
</reference>
<organism evidence="3 4">
    <name type="scientific">Photobacterium lutimaris</name>
    <dbReference type="NCBI Taxonomy" id="388278"/>
    <lineage>
        <taxon>Bacteria</taxon>
        <taxon>Pseudomonadati</taxon>
        <taxon>Pseudomonadota</taxon>
        <taxon>Gammaproteobacteria</taxon>
        <taxon>Vibrionales</taxon>
        <taxon>Vibrionaceae</taxon>
        <taxon>Photobacterium</taxon>
    </lineage>
</organism>
<evidence type="ECO:0000256" key="2">
    <source>
        <dbReference type="SAM" id="Phobius"/>
    </source>
</evidence>
<feature type="compositionally biased region" description="Low complexity" evidence="1">
    <location>
        <begin position="250"/>
        <end position="273"/>
    </location>
</feature>
<feature type="compositionally biased region" description="Acidic residues" evidence="1">
    <location>
        <begin position="64"/>
        <end position="78"/>
    </location>
</feature>
<protein>
    <submittedName>
        <fullName evidence="3">Uncharacterized protein</fullName>
    </submittedName>
</protein>
<evidence type="ECO:0000313" key="3">
    <source>
        <dbReference type="EMBL" id="PSU31686.1"/>
    </source>
</evidence>
<evidence type="ECO:0000313" key="4">
    <source>
        <dbReference type="Proteomes" id="UP000241222"/>
    </source>
</evidence>
<proteinExistence type="predicted"/>
<feature type="compositionally biased region" description="Polar residues" evidence="1">
    <location>
        <begin position="26"/>
        <end position="63"/>
    </location>
</feature>
<feature type="region of interest" description="Disordered" evidence="1">
    <location>
        <begin position="1"/>
        <end position="81"/>
    </location>
</feature>
<feature type="transmembrane region" description="Helical" evidence="2">
    <location>
        <begin position="86"/>
        <end position="105"/>
    </location>
</feature>
<dbReference type="AlphaFoldDB" id="A0A2T3ITJ3"/>
<keyword evidence="2" id="KW-0472">Membrane</keyword>
<sequence length="345" mass="37933">MSNQAQKEEFEMPTITAVKSDDNEHLNNSVSDNEITEQSNLEIVESETQSAPVSDTSPVSTIDSQDDEIEDDEIDEEEQPKSKRKLLIAILAFVLLSGSGAGIYAHKNGYLGSIPGAQGITSEISQQEAEYNQRFAELSIKLNDVEGALDSTATQNEILDLRASIERMETDFNNRTTTLVNNLKNELNREHSRSLTSIQNEVAGIQKELGQLTSKDSVTYSDLDSLQRKLEHQIRAIESQKTEAPKPQATNTSNNSRSGSSNTSTPNSTGTSNEPQKTETYAGLVMTDSFLWANQHIATLSDSRGTDFQVARGDTFGHYLVTKVTSSEVHIKNQTTSRQVVITKG</sequence>
<feature type="region of interest" description="Disordered" evidence="1">
    <location>
        <begin position="237"/>
        <end position="276"/>
    </location>
</feature>
<feature type="compositionally biased region" description="Basic and acidic residues" evidence="1">
    <location>
        <begin position="1"/>
        <end position="10"/>
    </location>
</feature>
<gene>
    <name evidence="3" type="ORF">C9I99_21095</name>
</gene>
<keyword evidence="2" id="KW-0812">Transmembrane</keyword>
<evidence type="ECO:0000256" key="1">
    <source>
        <dbReference type="SAM" id="MobiDB-lite"/>
    </source>
</evidence>
<dbReference type="RefSeq" id="WP_107350817.1">
    <property type="nucleotide sequence ID" value="NZ_PYMH01000013.1"/>
</dbReference>
<keyword evidence="4" id="KW-1185">Reference proteome</keyword>
<comment type="caution">
    <text evidence="3">The sequence shown here is derived from an EMBL/GenBank/DDBJ whole genome shotgun (WGS) entry which is preliminary data.</text>
</comment>
<accession>A0A2T3ITJ3</accession>
<name>A0A2T3ITJ3_9GAMM</name>
<keyword evidence="2" id="KW-1133">Transmembrane helix</keyword>